<dbReference type="PANTHER" id="PTHR44846:SF1">
    <property type="entry name" value="MANNOSYL-D-GLYCERATE TRANSPORT_METABOLISM SYSTEM REPRESSOR MNGR-RELATED"/>
    <property type="match status" value="1"/>
</dbReference>
<dbReference type="InterPro" id="IPR000524">
    <property type="entry name" value="Tscrpt_reg_HTH_GntR"/>
</dbReference>
<dbReference type="InterPro" id="IPR028978">
    <property type="entry name" value="Chorismate_lyase_/UTRA_dom_sf"/>
</dbReference>
<dbReference type="SUPFAM" id="SSF64288">
    <property type="entry name" value="Chorismate lyase-like"/>
    <property type="match status" value="1"/>
</dbReference>
<keyword evidence="2" id="KW-0238">DNA-binding</keyword>
<dbReference type="InterPro" id="IPR011663">
    <property type="entry name" value="UTRA"/>
</dbReference>
<keyword evidence="3" id="KW-0804">Transcription</keyword>
<dbReference type="PRINTS" id="PR00035">
    <property type="entry name" value="HTHGNTR"/>
</dbReference>
<keyword evidence="6" id="KW-1185">Reference proteome</keyword>
<evidence type="ECO:0000256" key="1">
    <source>
        <dbReference type="ARBA" id="ARBA00023015"/>
    </source>
</evidence>
<dbReference type="InterPro" id="IPR050679">
    <property type="entry name" value="Bact_HTH_transcr_reg"/>
</dbReference>
<dbReference type="GO" id="GO:0045892">
    <property type="term" value="P:negative regulation of DNA-templated transcription"/>
    <property type="evidence" value="ECO:0007669"/>
    <property type="project" value="TreeGrafter"/>
</dbReference>
<protein>
    <submittedName>
        <fullName evidence="5">GntR family transcriptional regulator</fullName>
    </submittedName>
</protein>
<reference evidence="5 6" key="1">
    <citation type="submission" date="2014-05" db="EMBL/GenBank/DDBJ databases">
        <title>Draft Genome Sequence of Nitratireductor basaltis Strain UMTGB225, A Marine Bacterium Isolated from Green Barrel Tunicate.</title>
        <authorList>
            <person name="Gan H.Y."/>
        </authorList>
    </citation>
    <scope>NUCLEOTIDE SEQUENCE [LARGE SCALE GENOMIC DNA]</scope>
    <source>
        <strain evidence="5 6">UMTGB225</strain>
    </source>
</reference>
<dbReference type="InterPro" id="IPR012702">
    <property type="entry name" value="CP_lyase_PhnF"/>
</dbReference>
<proteinExistence type="predicted"/>
<dbReference type="SMART" id="SM00866">
    <property type="entry name" value="UTRA"/>
    <property type="match status" value="1"/>
</dbReference>
<dbReference type="eggNOG" id="COG2188">
    <property type="taxonomic scope" value="Bacteria"/>
</dbReference>
<comment type="caution">
    <text evidence="5">The sequence shown here is derived from an EMBL/GenBank/DDBJ whole genome shotgun (WGS) entry which is preliminary data.</text>
</comment>
<dbReference type="InterPro" id="IPR036388">
    <property type="entry name" value="WH-like_DNA-bd_sf"/>
</dbReference>
<dbReference type="Proteomes" id="UP000053675">
    <property type="component" value="Unassembled WGS sequence"/>
</dbReference>
<dbReference type="EMBL" id="JMQM01000001">
    <property type="protein sequence ID" value="KFB11391.1"/>
    <property type="molecule type" value="Genomic_DNA"/>
</dbReference>
<dbReference type="SUPFAM" id="SSF46785">
    <property type="entry name" value="Winged helix' DNA-binding domain"/>
    <property type="match status" value="1"/>
</dbReference>
<sequence>MSNAGVMERRSGVALWRQIADRIRHELREGLANHEGRLPPEMELAVRFGVNRHTVRAAIRSLIDEGILRAEQGRGTFVQSRPKLAYPIRRRTRFSEGLSGQARKARGILLAHDYLPAAESVAEQLGLKAGAQILRLETLSFADGWPISRAISHFDAARFEGLERHFEETGSITASFRRLGLEDYTRRETAITAQHTESADLEHLKLSPGAIILITQAVNVDGEGTPVQYSLTRFAADRVELQVDGREI</sequence>
<accession>A0A084UEK5</accession>
<dbReference type="InterPro" id="IPR036390">
    <property type="entry name" value="WH_DNA-bd_sf"/>
</dbReference>
<organism evidence="5 6">
    <name type="scientific">Nitratireductor basaltis</name>
    <dbReference type="NCBI Taxonomy" id="472175"/>
    <lineage>
        <taxon>Bacteria</taxon>
        <taxon>Pseudomonadati</taxon>
        <taxon>Pseudomonadota</taxon>
        <taxon>Alphaproteobacteria</taxon>
        <taxon>Hyphomicrobiales</taxon>
        <taxon>Phyllobacteriaceae</taxon>
        <taxon>Nitratireductor</taxon>
    </lineage>
</organism>
<evidence type="ECO:0000259" key="4">
    <source>
        <dbReference type="PROSITE" id="PS50949"/>
    </source>
</evidence>
<gene>
    <name evidence="5" type="ORF">EL18_02439</name>
</gene>
<feature type="domain" description="HTH gntR-type" evidence="4">
    <location>
        <begin position="13"/>
        <end position="81"/>
    </location>
</feature>
<dbReference type="PROSITE" id="PS50949">
    <property type="entry name" value="HTH_GNTR"/>
    <property type="match status" value="1"/>
</dbReference>
<dbReference type="CDD" id="cd07377">
    <property type="entry name" value="WHTH_GntR"/>
    <property type="match status" value="1"/>
</dbReference>
<keyword evidence="1" id="KW-0805">Transcription regulation</keyword>
<dbReference type="AlphaFoldDB" id="A0A084UEK5"/>
<dbReference type="Pfam" id="PF07702">
    <property type="entry name" value="UTRA"/>
    <property type="match status" value="1"/>
</dbReference>
<dbReference type="PANTHER" id="PTHR44846">
    <property type="entry name" value="MANNOSYL-D-GLYCERATE TRANSPORT/METABOLISM SYSTEM REPRESSOR MNGR-RELATED"/>
    <property type="match status" value="1"/>
</dbReference>
<dbReference type="STRING" id="472175.EL18_02439"/>
<name>A0A084UEK5_9HYPH</name>
<evidence type="ECO:0000313" key="5">
    <source>
        <dbReference type="EMBL" id="KFB11391.1"/>
    </source>
</evidence>
<dbReference type="GO" id="GO:0003700">
    <property type="term" value="F:DNA-binding transcription factor activity"/>
    <property type="evidence" value="ECO:0007669"/>
    <property type="project" value="InterPro"/>
</dbReference>
<dbReference type="GO" id="GO:0003677">
    <property type="term" value="F:DNA binding"/>
    <property type="evidence" value="ECO:0007669"/>
    <property type="project" value="UniProtKB-KW"/>
</dbReference>
<evidence type="ECO:0000313" key="6">
    <source>
        <dbReference type="Proteomes" id="UP000053675"/>
    </source>
</evidence>
<dbReference type="Gene3D" id="1.10.10.10">
    <property type="entry name" value="Winged helix-like DNA-binding domain superfamily/Winged helix DNA-binding domain"/>
    <property type="match status" value="1"/>
</dbReference>
<dbReference type="Gene3D" id="3.40.1410.10">
    <property type="entry name" value="Chorismate lyase-like"/>
    <property type="match status" value="1"/>
</dbReference>
<dbReference type="NCBIfam" id="TIGR02325">
    <property type="entry name" value="C_P_lyase_phnF"/>
    <property type="match status" value="1"/>
</dbReference>
<dbReference type="Pfam" id="PF00392">
    <property type="entry name" value="GntR"/>
    <property type="match status" value="1"/>
</dbReference>
<dbReference type="SMART" id="SM00345">
    <property type="entry name" value="HTH_GNTR"/>
    <property type="match status" value="1"/>
</dbReference>
<dbReference type="PATRIC" id="fig|472175.3.peg.2431"/>
<evidence type="ECO:0000256" key="2">
    <source>
        <dbReference type="ARBA" id="ARBA00023125"/>
    </source>
</evidence>
<evidence type="ECO:0000256" key="3">
    <source>
        <dbReference type="ARBA" id="ARBA00023163"/>
    </source>
</evidence>